<name>M9QP66_MOUSE</name>
<sequence>MYPRLPGTGFAVPASRLVCLLRIWALMQEEIFVLTASPGKGGNPCIISCGNHFRRTAAWLTIFVPFSLPP</sequence>
<proteinExistence type="predicted"/>
<dbReference type="AlphaFoldDB" id="M9QP66"/>
<accession>M9QP66</accession>
<organism evidence="1">
    <name type="scientific">Mus musculus</name>
    <name type="common">Mouse</name>
    <dbReference type="NCBI Taxonomy" id="10090"/>
    <lineage>
        <taxon>Eukaryota</taxon>
        <taxon>Metazoa</taxon>
        <taxon>Chordata</taxon>
        <taxon>Craniata</taxon>
        <taxon>Vertebrata</taxon>
        <taxon>Euteleostomi</taxon>
        <taxon>Mammalia</taxon>
        <taxon>Eutheria</taxon>
        <taxon>Euarchontoglires</taxon>
        <taxon>Glires</taxon>
        <taxon>Rodentia</taxon>
        <taxon>Myomorpha</taxon>
        <taxon>Muroidea</taxon>
        <taxon>Muridae</taxon>
        <taxon>Murinae</taxon>
        <taxon>Mus</taxon>
        <taxon>Mus</taxon>
    </lineage>
</organism>
<protein>
    <submittedName>
        <fullName evidence="1">Uncharacterized protein</fullName>
    </submittedName>
</protein>
<evidence type="ECO:0000313" key="1">
    <source>
        <dbReference type="EMBL" id="AGI56044.1"/>
    </source>
</evidence>
<reference evidence="1" key="1">
    <citation type="journal article" date="2013" name="Proc. Natl. Acad. Sci. U.S.A.">
        <title>Inactivation of the microRNA-183/96/182 cluster results in syndromic retinal degeneration.</title>
        <authorList>
            <person name="Lumayag S."/>
            <person name="Haldin C.E."/>
            <person name="Corbett N.J."/>
            <person name="Wahlin K.J."/>
            <person name="Cowan C."/>
            <person name="Turturro S."/>
            <person name="Larsen P.E."/>
            <person name="Kovacs B."/>
            <person name="Witmer P.D."/>
            <person name="Valle D."/>
            <person name="Zack D.J."/>
            <person name="Nicholson D.A."/>
            <person name="Xu S."/>
        </authorList>
    </citation>
    <scope>NUCLEOTIDE SEQUENCE</scope>
    <source>
        <strain evidence="1">129/BL6 mixed</strain>
        <tissue evidence="1">Retina</tissue>
    </source>
</reference>
<dbReference type="EMBL" id="KC408931">
    <property type="protein sequence ID" value="AGI56044.1"/>
    <property type="molecule type" value="Transcribed_RNA"/>
</dbReference>